<dbReference type="OrthoDB" id="9811959at2"/>
<dbReference type="AlphaFoldDB" id="A0A5C7B2I9"/>
<dbReference type="Proteomes" id="UP000321938">
    <property type="component" value="Unassembled WGS sequence"/>
</dbReference>
<dbReference type="Gene3D" id="1.20.1440.60">
    <property type="entry name" value="23S rRNA-intervening sequence"/>
    <property type="match status" value="1"/>
</dbReference>
<keyword evidence="2" id="KW-1185">Reference proteome</keyword>
<accession>A0A5C7B2I9</accession>
<gene>
    <name evidence="1" type="ORF">ES692_16495</name>
</gene>
<dbReference type="Pfam" id="PF05635">
    <property type="entry name" value="23S_rRNA_IVP"/>
    <property type="match status" value="1"/>
</dbReference>
<dbReference type="STRING" id="1123037.GCA_000425305_01813"/>
<dbReference type="InterPro" id="IPR012657">
    <property type="entry name" value="23S_rRNA-intervening_sequence"/>
</dbReference>
<dbReference type="RefSeq" id="WP_147232082.1">
    <property type="nucleotide sequence ID" value="NZ_VOSB01000032.1"/>
</dbReference>
<dbReference type="PANTHER" id="PTHR38471:SF2">
    <property type="entry name" value="FOUR HELIX BUNDLE PROTEIN"/>
    <property type="match status" value="1"/>
</dbReference>
<dbReference type="CDD" id="cd16377">
    <property type="entry name" value="23S_rRNA_IVP_like"/>
    <property type="match status" value="1"/>
</dbReference>
<dbReference type="InterPro" id="IPR036583">
    <property type="entry name" value="23S_rRNA_IVS_sf"/>
</dbReference>
<name>A0A5C7B2I9_9FLAO</name>
<dbReference type="EMBL" id="VOSB01000032">
    <property type="protein sequence ID" value="TXE15461.1"/>
    <property type="molecule type" value="Genomic_DNA"/>
</dbReference>
<proteinExistence type="predicted"/>
<sequence>MDSSRDVIVWQKSFKMVALVHIEVKKSPSDEKLGLASQIKRSSISILTNSAEGYGRHYTKDYALFSKIVRGALFEMQTQLQIALNLNFRYESDLTTIKSLSVEVKKMRNVLISQSLIPNPSNLV</sequence>
<evidence type="ECO:0000313" key="1">
    <source>
        <dbReference type="EMBL" id="TXE15461.1"/>
    </source>
</evidence>
<organism evidence="1 2">
    <name type="scientific">Psychroserpens burtonensis</name>
    <dbReference type="NCBI Taxonomy" id="49278"/>
    <lineage>
        <taxon>Bacteria</taxon>
        <taxon>Pseudomonadati</taxon>
        <taxon>Bacteroidota</taxon>
        <taxon>Flavobacteriia</taxon>
        <taxon>Flavobacteriales</taxon>
        <taxon>Flavobacteriaceae</taxon>
        <taxon>Psychroserpens</taxon>
    </lineage>
</organism>
<evidence type="ECO:0000313" key="2">
    <source>
        <dbReference type="Proteomes" id="UP000321938"/>
    </source>
</evidence>
<dbReference type="NCBIfam" id="TIGR02436">
    <property type="entry name" value="four helix bundle protein"/>
    <property type="match status" value="1"/>
</dbReference>
<protein>
    <submittedName>
        <fullName evidence="1">Four helix bundle protein</fullName>
    </submittedName>
</protein>
<dbReference type="PANTHER" id="PTHR38471">
    <property type="entry name" value="FOUR HELIX BUNDLE PROTEIN"/>
    <property type="match status" value="1"/>
</dbReference>
<comment type="caution">
    <text evidence="1">The sequence shown here is derived from an EMBL/GenBank/DDBJ whole genome shotgun (WGS) entry which is preliminary data.</text>
</comment>
<reference evidence="1 2" key="1">
    <citation type="submission" date="2019-08" db="EMBL/GenBank/DDBJ databases">
        <title>Genome of Psychroserpens burtonensis ACAM 167.</title>
        <authorList>
            <person name="Bowman J.P."/>
        </authorList>
    </citation>
    <scope>NUCLEOTIDE SEQUENCE [LARGE SCALE GENOMIC DNA]</scope>
    <source>
        <strain evidence="1 2">ACAM 167</strain>
    </source>
</reference>
<dbReference type="SUPFAM" id="SSF158446">
    <property type="entry name" value="IVS-encoded protein-like"/>
    <property type="match status" value="1"/>
</dbReference>